<dbReference type="Pfam" id="PF13432">
    <property type="entry name" value="TPR_16"/>
    <property type="match status" value="1"/>
</dbReference>
<dbReference type="Pfam" id="PF13424">
    <property type="entry name" value="TPR_12"/>
    <property type="match status" value="1"/>
</dbReference>
<evidence type="ECO:0000313" key="2">
    <source>
        <dbReference type="EMBL" id="KTC84979.1"/>
    </source>
</evidence>
<reference evidence="2 3" key="1">
    <citation type="submission" date="2015-11" db="EMBL/GenBank/DDBJ databases">
        <title>Genomic analysis of 38 Legionella species identifies large and diverse effector repertoires.</title>
        <authorList>
            <person name="Burstein D."/>
            <person name="Amaro F."/>
            <person name="Zusman T."/>
            <person name="Lifshitz Z."/>
            <person name="Cohen O."/>
            <person name="Gilbert J.A."/>
            <person name="Pupko T."/>
            <person name="Shuman H.A."/>
            <person name="Segal G."/>
        </authorList>
    </citation>
    <scope>NUCLEOTIDE SEQUENCE [LARGE SCALE GENOMIC DNA]</scope>
    <source>
        <strain evidence="2 3">ATCC 43878</strain>
    </source>
</reference>
<feature type="coiled-coil region" evidence="1">
    <location>
        <begin position="204"/>
        <end position="250"/>
    </location>
</feature>
<dbReference type="InterPro" id="IPR019734">
    <property type="entry name" value="TPR_rpt"/>
</dbReference>
<keyword evidence="3" id="KW-1185">Reference proteome</keyword>
<protein>
    <submittedName>
        <fullName evidence="2">Tetratricopeptide repeat protein</fullName>
    </submittedName>
</protein>
<dbReference type="PANTHER" id="PTHR10098:SF108">
    <property type="entry name" value="TETRATRICOPEPTIDE REPEAT PROTEIN 28"/>
    <property type="match status" value="1"/>
</dbReference>
<accession>A0A0W0SNV1</accession>
<gene>
    <name evidence="2" type="ORF">Lbru_1194</name>
</gene>
<dbReference type="Gene3D" id="1.25.40.10">
    <property type="entry name" value="Tetratricopeptide repeat domain"/>
    <property type="match status" value="4"/>
</dbReference>
<name>A0A0W0SNV1_9GAMM</name>
<organism evidence="2 3">
    <name type="scientific">Legionella brunensis</name>
    <dbReference type="NCBI Taxonomy" id="29422"/>
    <lineage>
        <taxon>Bacteria</taxon>
        <taxon>Pseudomonadati</taxon>
        <taxon>Pseudomonadota</taxon>
        <taxon>Gammaproteobacteria</taxon>
        <taxon>Legionellales</taxon>
        <taxon>Legionellaceae</taxon>
        <taxon>Legionella</taxon>
    </lineage>
</organism>
<keyword evidence="1" id="KW-0175">Coiled coil</keyword>
<dbReference type="AlphaFoldDB" id="A0A0W0SNV1"/>
<sequence length="1015" mass="116999">MLIVILETLSTLQCSHAQPLAAPYWKQYKKAEELLQQQNYLQALDILIPLANEQPNFNVYMLIAESYFGQQKPELALSYYKKAYALSKDRAPADYNKRVLFGLAKAELALKNAQAAHDYYQDLLIFNLSASEQKTVEDGLNKSNQLLKKEGLNELIPKAQGYIAQGDGAQAYQLIEPLLNQQSSIVHIAAGDSLALLGKPKEALQNYQQALQLARSEKNSTDERVALFAIARMQRELREFDEANKTYTELLSMSLNSADQQIVFQELQQIKQLQIESKLQEIRGLLLKNKNREAAQLIEPLLKYHSSSVYLVAGDIQASLEQPQKAIDYYQQTFQYAKLENNNTFQRIALFAIARMRLALHDTNEARKMYQQLLLMNLSEIDRKVAEEGLKQTESTHETAFDQEIERIQSLIEREEGQKALKLLAPLLTTHKKAIVYLMTAHAKALTEQPNSALSYYQQAYSLAKNEKIEVLQQISLFGIARMELVLRQPEAAIKTYLQILHLKLNKQDRALAQQGLNKAYELQKQVAYEKLLQRIYGHLDSEEGLKAYQLILPLIKQFNQPLYYMLAAKSMIVMDQPYQALNYYKNAYQLALQNSNRDDQREALTGIATMQMWLDQYVRATITYRLLLTYPLNLQEYELAKAGLVKSYAYRGRVYTALDEIPWDIQFTSPHMVIAALQATLWTGQGDVANQLYLKYRPILNQIKPGEHLYRDLKNIEWLLCLETAPYQLKPEIYSFKDSEDFTIQRETLRARRYWSQSWQSKIAPTYIRYAQSGVKIDAKTLLFNQTWRPSRHLILDGEVAPTTLNHWSPVLWGFSGSYIPDDILTINISAREELIESFTALENDIFFHSYNLGGVLQPLPYVNIIANQYQFNFNDQNTRDGYYVYGSVTFWPTQGVYAGYRIRGYTSAFQSPFYFSPDKYNDKLYILGISNQIGETWRYFAEGGYGSQSIKPNPEAETGTAPSWFYRFGLRGPIRRCVFFDIQYGNYQQASAFIDAEDYRFHDILASLTFSFD</sequence>
<dbReference type="SMART" id="SM00028">
    <property type="entry name" value="TPR"/>
    <property type="match status" value="7"/>
</dbReference>
<dbReference type="InterPro" id="IPR011990">
    <property type="entry name" value="TPR-like_helical_dom_sf"/>
</dbReference>
<evidence type="ECO:0000256" key="1">
    <source>
        <dbReference type="SAM" id="Coils"/>
    </source>
</evidence>
<dbReference type="SUPFAM" id="SSF48452">
    <property type="entry name" value="TPR-like"/>
    <property type="match status" value="4"/>
</dbReference>
<dbReference type="STRING" id="29422.Lbru_1194"/>
<dbReference type="Proteomes" id="UP000054742">
    <property type="component" value="Unassembled WGS sequence"/>
</dbReference>
<dbReference type="PATRIC" id="fig|29422.6.peg.1265"/>
<dbReference type="PANTHER" id="PTHR10098">
    <property type="entry name" value="RAPSYN-RELATED"/>
    <property type="match status" value="1"/>
</dbReference>
<comment type="caution">
    <text evidence="2">The sequence shown here is derived from an EMBL/GenBank/DDBJ whole genome shotgun (WGS) entry which is preliminary data.</text>
</comment>
<dbReference type="EMBL" id="LNXV01000008">
    <property type="protein sequence ID" value="KTC84979.1"/>
    <property type="molecule type" value="Genomic_DNA"/>
</dbReference>
<evidence type="ECO:0000313" key="3">
    <source>
        <dbReference type="Proteomes" id="UP000054742"/>
    </source>
</evidence>
<dbReference type="RefSeq" id="WP_162262391.1">
    <property type="nucleotide sequence ID" value="NZ_CAAAHU010000006.1"/>
</dbReference>
<proteinExistence type="predicted"/>